<dbReference type="AlphaFoldDB" id="D7VN36"/>
<dbReference type="EMBL" id="ACHA02000011">
    <property type="protein sequence ID" value="EFK57333.1"/>
    <property type="molecule type" value="Genomic_DNA"/>
</dbReference>
<evidence type="ECO:0000256" key="1">
    <source>
        <dbReference type="SAM" id="Phobius"/>
    </source>
</evidence>
<organism evidence="2 3">
    <name type="scientific">Sphingobacterium spiritivorum ATCC 33861</name>
    <dbReference type="NCBI Taxonomy" id="525373"/>
    <lineage>
        <taxon>Bacteria</taxon>
        <taxon>Pseudomonadati</taxon>
        <taxon>Bacteroidota</taxon>
        <taxon>Sphingobacteriia</taxon>
        <taxon>Sphingobacteriales</taxon>
        <taxon>Sphingobacteriaceae</taxon>
        <taxon>Sphingobacterium</taxon>
    </lineage>
</organism>
<evidence type="ECO:0000313" key="2">
    <source>
        <dbReference type="EMBL" id="EFK57333.1"/>
    </source>
</evidence>
<dbReference type="HOGENOM" id="CLU_2525845_0_0_10"/>
<name>D7VN36_SPHSI</name>
<feature type="transmembrane region" description="Helical" evidence="1">
    <location>
        <begin position="58"/>
        <end position="82"/>
    </location>
</feature>
<keyword evidence="1" id="KW-0472">Membrane</keyword>
<keyword evidence="1" id="KW-0812">Transmembrane</keyword>
<accession>D7VN36</accession>
<dbReference type="Proteomes" id="UP000006258">
    <property type="component" value="Unassembled WGS sequence"/>
</dbReference>
<proteinExistence type="predicted"/>
<keyword evidence="3" id="KW-1185">Reference proteome</keyword>
<gene>
    <name evidence="2" type="ORF">HMPREF0766_12406</name>
</gene>
<reference evidence="2" key="1">
    <citation type="submission" date="2010-07" db="EMBL/GenBank/DDBJ databases">
        <authorList>
            <person name="Muzny D."/>
            <person name="Qin X."/>
            <person name="Buhay C."/>
            <person name="Dugan-Rocha S."/>
            <person name="Ding Y."/>
            <person name="Chen G."/>
            <person name="Hawes A."/>
            <person name="Holder M."/>
            <person name="Jhangiani S."/>
            <person name="Johnson A."/>
            <person name="Khan Z."/>
            <person name="Li Z."/>
            <person name="Liu W."/>
            <person name="Liu X."/>
            <person name="Perez L."/>
            <person name="Shen H."/>
            <person name="Wang Q."/>
            <person name="Watt J."/>
            <person name="Xi L."/>
            <person name="Xin Y."/>
            <person name="Zhou J."/>
            <person name="Deng J."/>
            <person name="Jiang H."/>
            <person name="Liu Y."/>
            <person name="Qu J."/>
            <person name="Song X.-Z."/>
            <person name="Zhang L."/>
            <person name="Villasana D."/>
            <person name="Johnson A."/>
            <person name="Liu J."/>
            <person name="Liyanage D."/>
            <person name="Lorensuhewa L."/>
            <person name="Robinson T."/>
            <person name="Song A."/>
            <person name="Song B.-B."/>
            <person name="Dinh H."/>
            <person name="Thornton R."/>
            <person name="Coyle M."/>
            <person name="Francisco L."/>
            <person name="Jackson L."/>
            <person name="Javaid M."/>
            <person name="Korchina V."/>
            <person name="Kovar C."/>
            <person name="Mata R."/>
            <person name="Mathew T."/>
            <person name="Ngo R."/>
            <person name="Nguyen L."/>
            <person name="Nguyen N."/>
            <person name="Okwuonu G."/>
            <person name="Ongeri F."/>
            <person name="Pham C."/>
            <person name="Simmons D."/>
            <person name="Wilczek-Boney K."/>
            <person name="Hale W."/>
            <person name="Jakkamsetti A."/>
            <person name="Pham P."/>
            <person name="Ruth R."/>
            <person name="San Lucas F."/>
            <person name="Warren J."/>
            <person name="Zhang J."/>
            <person name="Zhao Z."/>
            <person name="Zhou C."/>
            <person name="Zhu D."/>
            <person name="Lee S."/>
            <person name="Bess C."/>
            <person name="Blankenburg K."/>
            <person name="Forbes L."/>
            <person name="Fu Q."/>
            <person name="Gubbala S."/>
            <person name="Hirani K."/>
            <person name="Jayaseelan J.C."/>
            <person name="Lara F."/>
            <person name="Munidasa M."/>
            <person name="Palculict T."/>
            <person name="Patil S."/>
            <person name="Pu L.-L."/>
            <person name="Saada N."/>
            <person name="Tang L."/>
            <person name="Weissenberger G."/>
            <person name="Zhu Y."/>
            <person name="Hemphill L."/>
            <person name="Shang Y."/>
            <person name="Youmans B."/>
            <person name="Ayvaz T."/>
            <person name="Ross M."/>
            <person name="Santibanez J."/>
            <person name="Aqrawi P."/>
            <person name="Gross S."/>
            <person name="Joshi V."/>
            <person name="Fowler G."/>
            <person name="Nazareth L."/>
            <person name="Reid J."/>
            <person name="Worley K."/>
            <person name="Petrosino J."/>
            <person name="Highlander S."/>
            <person name="Gibbs R."/>
        </authorList>
    </citation>
    <scope>NUCLEOTIDE SEQUENCE [LARGE SCALE GENOMIC DNA]</scope>
    <source>
        <strain evidence="2">ATCC 33861</strain>
    </source>
</reference>
<protein>
    <submittedName>
        <fullName evidence="2">Uncharacterized protein</fullName>
    </submittedName>
</protein>
<comment type="caution">
    <text evidence="2">The sequence shown here is derived from an EMBL/GenBank/DDBJ whole genome shotgun (WGS) entry which is preliminary data.</text>
</comment>
<keyword evidence="1" id="KW-1133">Transmembrane helix</keyword>
<evidence type="ECO:0000313" key="3">
    <source>
        <dbReference type="Proteomes" id="UP000006258"/>
    </source>
</evidence>
<dbReference type="STRING" id="525373.HMPREF0766_12406"/>
<sequence length="84" mass="9670">MNSQINKSKSMYSRCFLNDTLRNIHNEVPNTSDKVLKRWNDLKIIYESSLKKEDTKDAILGIIIIILSILLLIGLIIILSMIHT</sequence>